<feature type="non-terminal residue" evidence="2">
    <location>
        <position position="132"/>
    </location>
</feature>
<reference evidence="2" key="1">
    <citation type="submission" date="2020-11" db="EMBL/GenBank/DDBJ databases">
        <authorList>
            <consortium name="DOE Joint Genome Institute"/>
            <person name="Ahrendt S."/>
            <person name="Riley R."/>
            <person name="Andreopoulos W."/>
            <person name="Labutti K."/>
            <person name="Pangilinan J."/>
            <person name="Ruiz-Duenas F.J."/>
            <person name="Barrasa J.M."/>
            <person name="Sanchez-Garcia M."/>
            <person name="Camarero S."/>
            <person name="Miyauchi S."/>
            <person name="Serrano A."/>
            <person name="Linde D."/>
            <person name="Babiker R."/>
            <person name="Drula E."/>
            <person name="Ayuso-Fernandez I."/>
            <person name="Pacheco R."/>
            <person name="Padilla G."/>
            <person name="Ferreira P."/>
            <person name="Barriuso J."/>
            <person name="Kellner H."/>
            <person name="Castanera R."/>
            <person name="Alfaro M."/>
            <person name="Ramirez L."/>
            <person name="Pisabarro A.G."/>
            <person name="Kuo A."/>
            <person name="Tritt A."/>
            <person name="Lipzen A."/>
            <person name="He G."/>
            <person name="Yan M."/>
            <person name="Ng V."/>
            <person name="Cullen D."/>
            <person name="Martin F."/>
            <person name="Rosso M.-N."/>
            <person name="Henrissat B."/>
            <person name="Hibbett D."/>
            <person name="Martinez A.T."/>
            <person name="Grigoriev I.V."/>
        </authorList>
    </citation>
    <scope>NUCLEOTIDE SEQUENCE</scope>
    <source>
        <strain evidence="2">CBS 506.95</strain>
    </source>
</reference>
<evidence type="ECO:0000256" key="1">
    <source>
        <dbReference type="SAM" id="Phobius"/>
    </source>
</evidence>
<sequence>MDHVIFPTYSVVGSLQSRHINAYPRFRHCTVFKQSSRNPNGPLLGYGPASSTRLLIALSTYHILVSLLLMLLRYILLVVFSSSYCCIHMSGVLQMIHLATLSASLKSIWSGAPMTPYRVELRRWPSFFSFTT</sequence>
<dbReference type="Proteomes" id="UP000807306">
    <property type="component" value="Unassembled WGS sequence"/>
</dbReference>
<dbReference type="EMBL" id="MU157828">
    <property type="protein sequence ID" value="KAF9533486.1"/>
    <property type="molecule type" value="Genomic_DNA"/>
</dbReference>
<keyword evidence="3" id="KW-1185">Reference proteome</keyword>
<name>A0A9P6EPA8_9AGAR</name>
<accession>A0A9P6EPA8</accession>
<evidence type="ECO:0000313" key="3">
    <source>
        <dbReference type="Proteomes" id="UP000807306"/>
    </source>
</evidence>
<keyword evidence="1" id="KW-1133">Transmembrane helix</keyword>
<comment type="caution">
    <text evidence="2">The sequence shown here is derived from an EMBL/GenBank/DDBJ whole genome shotgun (WGS) entry which is preliminary data.</text>
</comment>
<evidence type="ECO:0000313" key="2">
    <source>
        <dbReference type="EMBL" id="KAF9533486.1"/>
    </source>
</evidence>
<proteinExistence type="predicted"/>
<dbReference type="AlphaFoldDB" id="A0A9P6EPA8"/>
<protein>
    <submittedName>
        <fullName evidence="2">Uncharacterized protein</fullName>
    </submittedName>
</protein>
<feature type="transmembrane region" description="Helical" evidence="1">
    <location>
        <begin position="54"/>
        <end position="80"/>
    </location>
</feature>
<organism evidence="2 3">
    <name type="scientific">Crepidotus variabilis</name>
    <dbReference type="NCBI Taxonomy" id="179855"/>
    <lineage>
        <taxon>Eukaryota</taxon>
        <taxon>Fungi</taxon>
        <taxon>Dikarya</taxon>
        <taxon>Basidiomycota</taxon>
        <taxon>Agaricomycotina</taxon>
        <taxon>Agaricomycetes</taxon>
        <taxon>Agaricomycetidae</taxon>
        <taxon>Agaricales</taxon>
        <taxon>Agaricineae</taxon>
        <taxon>Crepidotaceae</taxon>
        <taxon>Crepidotus</taxon>
    </lineage>
</organism>
<gene>
    <name evidence="2" type="ORF">CPB83DRAFT_845342</name>
</gene>
<keyword evidence="1" id="KW-0472">Membrane</keyword>
<keyword evidence="1" id="KW-0812">Transmembrane</keyword>